<organism evidence="12 13">
    <name type="scientific">Actinoplanes missouriensis (strain ATCC 14538 / DSM 43046 / CBS 188.64 / JCM 3121 / NBRC 102363 / NCIMB 12654 / NRRL B-3342 / UNCC 431)</name>
    <dbReference type="NCBI Taxonomy" id="512565"/>
    <lineage>
        <taxon>Bacteria</taxon>
        <taxon>Bacillati</taxon>
        <taxon>Actinomycetota</taxon>
        <taxon>Actinomycetes</taxon>
        <taxon>Micromonosporales</taxon>
        <taxon>Micromonosporaceae</taxon>
        <taxon>Actinoplanes</taxon>
    </lineage>
</organism>
<feature type="domain" description="Copper resistance protein D" evidence="11">
    <location>
        <begin position="344"/>
        <end position="441"/>
    </location>
</feature>
<dbReference type="STRING" id="512565.AMIS_9680"/>
<dbReference type="GO" id="GO:0005886">
    <property type="term" value="C:plasma membrane"/>
    <property type="evidence" value="ECO:0007669"/>
    <property type="project" value="UniProtKB-SubCell"/>
</dbReference>
<dbReference type="KEGG" id="ams:AMIS_9680"/>
<evidence type="ECO:0000256" key="1">
    <source>
        <dbReference type="ARBA" id="ARBA00004651"/>
    </source>
</evidence>
<keyword evidence="6 9" id="KW-1133">Transmembrane helix</keyword>
<dbReference type="eggNOG" id="COG2372">
    <property type="taxonomic scope" value="Bacteria"/>
</dbReference>
<dbReference type="PATRIC" id="fig|512565.3.peg.972"/>
<keyword evidence="13" id="KW-1185">Reference proteome</keyword>
<evidence type="ECO:0000256" key="6">
    <source>
        <dbReference type="ARBA" id="ARBA00022989"/>
    </source>
</evidence>
<feature type="transmembrane region" description="Helical" evidence="9">
    <location>
        <begin position="349"/>
        <end position="370"/>
    </location>
</feature>
<proteinExistence type="predicted"/>
<evidence type="ECO:0000256" key="2">
    <source>
        <dbReference type="ARBA" id="ARBA00022475"/>
    </source>
</evidence>
<dbReference type="AlphaFoldDB" id="I0GZK1"/>
<gene>
    <name evidence="12" type="ordered locus">AMIS_9680</name>
</gene>
<dbReference type="InterPro" id="IPR007348">
    <property type="entry name" value="CopC_dom"/>
</dbReference>
<keyword evidence="7" id="KW-0186">Copper</keyword>
<feature type="transmembrane region" description="Helical" evidence="9">
    <location>
        <begin position="316"/>
        <end position="337"/>
    </location>
</feature>
<evidence type="ECO:0000256" key="8">
    <source>
        <dbReference type="ARBA" id="ARBA00023136"/>
    </source>
</evidence>
<dbReference type="InterPro" id="IPR014755">
    <property type="entry name" value="Cu-Rt/internalin_Ig-like"/>
</dbReference>
<dbReference type="InterPro" id="IPR032694">
    <property type="entry name" value="CopC/D"/>
</dbReference>
<feature type="domain" description="CopC" evidence="10">
    <location>
        <begin position="43"/>
        <end position="136"/>
    </location>
</feature>
<feature type="transmembrane region" description="Helical" evidence="9">
    <location>
        <begin position="423"/>
        <end position="442"/>
    </location>
</feature>
<dbReference type="PANTHER" id="PTHR34820">
    <property type="entry name" value="INNER MEMBRANE PROTEIN YEBZ"/>
    <property type="match status" value="1"/>
</dbReference>
<keyword evidence="5" id="KW-0732">Signal</keyword>
<feature type="transmembrane region" description="Helical" evidence="9">
    <location>
        <begin position="382"/>
        <end position="403"/>
    </location>
</feature>
<dbReference type="HOGENOM" id="CLU_023176_0_0_11"/>
<dbReference type="Pfam" id="PF05425">
    <property type="entry name" value="CopD"/>
    <property type="match status" value="1"/>
</dbReference>
<evidence type="ECO:0000256" key="7">
    <source>
        <dbReference type="ARBA" id="ARBA00023008"/>
    </source>
</evidence>
<dbReference type="GO" id="GO:0046688">
    <property type="term" value="P:response to copper ion"/>
    <property type="evidence" value="ECO:0007669"/>
    <property type="project" value="InterPro"/>
</dbReference>
<feature type="transmembrane region" description="Helical" evidence="9">
    <location>
        <begin position="237"/>
        <end position="259"/>
    </location>
</feature>
<keyword evidence="2" id="KW-1003">Cell membrane</keyword>
<feature type="transmembrane region" description="Helical" evidence="9">
    <location>
        <begin position="279"/>
        <end position="296"/>
    </location>
</feature>
<comment type="subcellular location">
    <subcellularLocation>
        <location evidence="1">Cell membrane</location>
        <topology evidence="1">Multi-pass membrane protein</topology>
    </subcellularLocation>
</comment>
<dbReference type="PROSITE" id="PS51318">
    <property type="entry name" value="TAT"/>
    <property type="match status" value="1"/>
</dbReference>
<dbReference type="InterPro" id="IPR008457">
    <property type="entry name" value="Cu-R_CopD_dom"/>
</dbReference>
<evidence type="ECO:0000313" key="13">
    <source>
        <dbReference type="Proteomes" id="UP000007882"/>
    </source>
</evidence>
<feature type="transmembrane region" description="Helical" evidence="9">
    <location>
        <begin position="166"/>
        <end position="186"/>
    </location>
</feature>
<protein>
    <submittedName>
        <fullName evidence="12">Putative copper resistance protein</fullName>
    </submittedName>
</protein>
<evidence type="ECO:0000256" key="4">
    <source>
        <dbReference type="ARBA" id="ARBA00022723"/>
    </source>
</evidence>
<dbReference type="Pfam" id="PF04234">
    <property type="entry name" value="CopC"/>
    <property type="match status" value="1"/>
</dbReference>
<evidence type="ECO:0000259" key="10">
    <source>
        <dbReference type="Pfam" id="PF04234"/>
    </source>
</evidence>
<dbReference type="InterPro" id="IPR014756">
    <property type="entry name" value="Ig_E-set"/>
</dbReference>
<evidence type="ECO:0000259" key="11">
    <source>
        <dbReference type="Pfam" id="PF05425"/>
    </source>
</evidence>
<dbReference type="PANTHER" id="PTHR34820:SF4">
    <property type="entry name" value="INNER MEMBRANE PROTEIN YEBZ"/>
    <property type="match status" value="1"/>
</dbReference>
<dbReference type="GO" id="GO:0005507">
    <property type="term" value="F:copper ion binding"/>
    <property type="evidence" value="ECO:0007669"/>
    <property type="project" value="InterPro"/>
</dbReference>
<name>I0GZK1_ACTM4</name>
<accession>I0GZK1</accession>
<dbReference type="eggNOG" id="COG1276">
    <property type="taxonomic scope" value="Bacteria"/>
</dbReference>
<evidence type="ECO:0000256" key="9">
    <source>
        <dbReference type="SAM" id="Phobius"/>
    </source>
</evidence>
<dbReference type="GO" id="GO:0042597">
    <property type="term" value="C:periplasmic space"/>
    <property type="evidence" value="ECO:0007669"/>
    <property type="project" value="InterPro"/>
</dbReference>
<dbReference type="EMBL" id="AP012319">
    <property type="protein sequence ID" value="BAL86188.1"/>
    <property type="molecule type" value="Genomic_DNA"/>
</dbReference>
<dbReference type="SUPFAM" id="SSF81296">
    <property type="entry name" value="E set domains"/>
    <property type="match status" value="1"/>
</dbReference>
<dbReference type="InterPro" id="IPR006311">
    <property type="entry name" value="TAT_signal"/>
</dbReference>
<dbReference type="RefSeq" id="WP_014441085.1">
    <property type="nucleotide sequence ID" value="NC_017093.1"/>
</dbReference>
<dbReference type="OrthoDB" id="5242236at2"/>
<dbReference type="Proteomes" id="UP000007882">
    <property type="component" value="Chromosome"/>
</dbReference>
<evidence type="ECO:0000256" key="3">
    <source>
        <dbReference type="ARBA" id="ARBA00022692"/>
    </source>
</evidence>
<dbReference type="GO" id="GO:0006825">
    <property type="term" value="P:copper ion transport"/>
    <property type="evidence" value="ECO:0007669"/>
    <property type="project" value="InterPro"/>
</dbReference>
<sequence>MQGLPPPETECILTDRRRVLAVLAGLLLGFFGTLLSAAPASAHAALVGSDPGMGTIVPDAPNRVTLTFSESVQLIPGKIRVIAPDGSQANQGDPSVSGGEVTIPLRSGGGRGTYLVSYRVISADSHPVAGTITYSVGAASTPPAASAEDQVRVDPVVRALIPVGKYLGYVGLVLLVGPVLVLALLWPQRLDRSGPGRLIWTGIGLVTGSTLLGLYLQAPYTLGVGLFDVRVGDLRDVLGSTFGAVMLVRLGVVIAAAFLLRPLLGGPRGGGGGESKLDLALLGVLGVAALATWPLTGHPTASPVAGVSVVIDAIHLAAMAVWLGGLVMLFGFLLPRANGRELGAILPIWSRWAAAAVGALIFAGVVQALIEVASLDGLINSTYGRLILAKIGLAAIVIGVAAYSRKLVRDRSAEEAPGPLRRIVSIELAITAVVLAITAALVQISPPRTAEAAETGAASTTVTQTLTAEKMSLQVDIFPAAVGNNSIHLYAYTPDNKPLPVVEWKATAALADKGIEPIEIPLLRITDFHAIGDIALPAAGEWTFKFTARTSDIDQSTLTMTANIK</sequence>
<evidence type="ECO:0000256" key="5">
    <source>
        <dbReference type="ARBA" id="ARBA00022729"/>
    </source>
</evidence>
<feature type="transmembrane region" description="Helical" evidence="9">
    <location>
        <begin position="198"/>
        <end position="217"/>
    </location>
</feature>
<keyword evidence="4" id="KW-0479">Metal-binding</keyword>
<keyword evidence="3 9" id="KW-0812">Transmembrane</keyword>
<keyword evidence="8 9" id="KW-0472">Membrane</keyword>
<evidence type="ECO:0000313" key="12">
    <source>
        <dbReference type="EMBL" id="BAL86188.1"/>
    </source>
</evidence>
<dbReference type="Gene3D" id="2.60.40.1220">
    <property type="match status" value="1"/>
</dbReference>
<reference evidence="12 13" key="1">
    <citation type="submission" date="2012-02" db="EMBL/GenBank/DDBJ databases">
        <title>Complete genome sequence of Actinoplanes missouriensis 431 (= NBRC 102363).</title>
        <authorList>
            <person name="Ohnishi Y."/>
            <person name="Ishikawa J."/>
            <person name="Sekine M."/>
            <person name="Hosoyama A."/>
            <person name="Harada T."/>
            <person name="Narita H."/>
            <person name="Hata T."/>
            <person name="Konno Y."/>
            <person name="Tutikane K."/>
            <person name="Fujita N."/>
            <person name="Horinouchi S."/>
            <person name="Hayakawa M."/>
        </authorList>
    </citation>
    <scope>NUCLEOTIDE SEQUENCE [LARGE SCALE GENOMIC DNA]</scope>
    <source>
        <strain evidence="13">ATCC 14538 / DSM 43046 / CBS 188.64 / JCM 3121 / NBRC 102363 / NCIMB 12654 / NRRL B-3342 / UNCC 431</strain>
    </source>
</reference>